<gene>
    <name evidence="1" type="ORF">ElyMa_005249700</name>
</gene>
<organism evidence="1 2">
    <name type="scientific">Elysia marginata</name>
    <dbReference type="NCBI Taxonomy" id="1093978"/>
    <lineage>
        <taxon>Eukaryota</taxon>
        <taxon>Metazoa</taxon>
        <taxon>Spiralia</taxon>
        <taxon>Lophotrochozoa</taxon>
        <taxon>Mollusca</taxon>
        <taxon>Gastropoda</taxon>
        <taxon>Heterobranchia</taxon>
        <taxon>Euthyneura</taxon>
        <taxon>Panpulmonata</taxon>
        <taxon>Sacoglossa</taxon>
        <taxon>Placobranchoidea</taxon>
        <taxon>Plakobranchidae</taxon>
        <taxon>Elysia</taxon>
    </lineage>
</organism>
<evidence type="ECO:0000313" key="1">
    <source>
        <dbReference type="EMBL" id="GFS27242.1"/>
    </source>
</evidence>
<evidence type="ECO:0000313" key="2">
    <source>
        <dbReference type="Proteomes" id="UP000762676"/>
    </source>
</evidence>
<sequence>MDGIHLFNDERPEKLLIDVSDNLVEITTSEVVKAISDLARNKSPDEDEIPEELLQVLRTSGKEEITTLINDTRRE</sequence>
<evidence type="ECO:0008006" key="3">
    <source>
        <dbReference type="Google" id="ProtNLM"/>
    </source>
</evidence>
<dbReference type="AlphaFoldDB" id="A0AAV4JWU7"/>
<keyword evidence="2" id="KW-1185">Reference proteome</keyword>
<dbReference type="Proteomes" id="UP000762676">
    <property type="component" value="Unassembled WGS sequence"/>
</dbReference>
<reference evidence="1 2" key="1">
    <citation type="journal article" date="2021" name="Elife">
        <title>Chloroplast acquisition without the gene transfer in kleptoplastic sea slugs, Plakobranchus ocellatus.</title>
        <authorList>
            <person name="Maeda T."/>
            <person name="Takahashi S."/>
            <person name="Yoshida T."/>
            <person name="Shimamura S."/>
            <person name="Takaki Y."/>
            <person name="Nagai Y."/>
            <person name="Toyoda A."/>
            <person name="Suzuki Y."/>
            <person name="Arimoto A."/>
            <person name="Ishii H."/>
            <person name="Satoh N."/>
            <person name="Nishiyama T."/>
            <person name="Hasebe M."/>
            <person name="Maruyama T."/>
            <person name="Minagawa J."/>
            <person name="Obokata J."/>
            <person name="Shigenobu S."/>
        </authorList>
    </citation>
    <scope>NUCLEOTIDE SEQUENCE [LARGE SCALE GENOMIC DNA]</scope>
</reference>
<name>A0AAV4JWU7_9GAST</name>
<protein>
    <recommendedName>
        <fullName evidence="3">SKP1 component POZ domain-containing protein</fullName>
    </recommendedName>
</protein>
<dbReference type="EMBL" id="BMAT01010462">
    <property type="protein sequence ID" value="GFS27242.1"/>
    <property type="molecule type" value="Genomic_DNA"/>
</dbReference>
<proteinExistence type="predicted"/>
<accession>A0AAV4JWU7</accession>
<comment type="caution">
    <text evidence="1">The sequence shown here is derived from an EMBL/GenBank/DDBJ whole genome shotgun (WGS) entry which is preliminary data.</text>
</comment>